<sequence>MVSLVFLPFVFQSYIVYLGSHSHGPNPSPADLESATNSHYKLLSYVLGSPDKAKEAIFYSYNRHINGFAALLEEEEAAEIASKQIINICIYCHEHQRTQHKYDILTGPENPDVVSVLLSQSYKLHTTRSWEFLGLEKNGIVPKDSAWEKARYGEDTIIANIDSEVFGLNPKALVMKELVLSHQSGEGKLIGARFLSKGYEAMFGKLNSSLYSARDHDGHGTHTLSTAGGNFVEGVNAFGNGYGTAKGGSPKPHVASYKVCWEDHCLSSDILAAFDAAINDGVHVISISLGGSPGLLSRDAIAVGSFHAMANGIVVVSSAGNEGPQALTVINVAPWLFTVAASTIDRDFASFVSLGDNKRLKGASLSSTSLPSQNFFPLISAEDANLPATLPGNAKICRNGTLDPNKVKGKILVCLRRGPERSEEGLQASLAGAVGMILANEDKSGNDLTADPHVLPAAHINFTDGEYVYSYIKNNKTPVANMTSPKTELGTKPAPVVTLFSSRGPNPTVPSVLKPDITAPGLNIIAAYSGDGSPSYLASDKRRVAYNSMSGTSMSSPHVAGIVGLLKTLHPDWSPASIKSAIMTTASTADNSGRPIADESLQEMTPFAYGGGHVQPDLAIDPGLVYDLNVEDYLKLLCSYNYSQRGLAQFYNKTFTCPKSYNIVDFNYPAITVLDLRKQSVNVTRVVTNVGSPSTYQVHARAPRGVFVSVEPSSWTFKQVGETQTYKVVLTANGGVKPTTEYVFGELRWSDGIHNVKSPIVSEGSSLAPSLSQYPLSSVSSTDP</sequence>
<evidence type="ECO:0000313" key="2">
    <source>
        <dbReference type="Proteomes" id="UP000828941"/>
    </source>
</evidence>
<dbReference type="EMBL" id="CM039437">
    <property type="protein sequence ID" value="KAI4307811.1"/>
    <property type="molecule type" value="Genomic_DNA"/>
</dbReference>
<evidence type="ECO:0000313" key="1">
    <source>
        <dbReference type="EMBL" id="KAI4307811.1"/>
    </source>
</evidence>
<comment type="caution">
    <text evidence="1">The sequence shown here is derived from an EMBL/GenBank/DDBJ whole genome shotgun (WGS) entry which is preliminary data.</text>
</comment>
<protein>
    <submittedName>
        <fullName evidence="1">Uncharacterized protein</fullName>
    </submittedName>
</protein>
<accession>A0ACB9LDK2</accession>
<keyword evidence="2" id="KW-1185">Reference proteome</keyword>
<gene>
    <name evidence="1" type="ORF">L6164_030952</name>
</gene>
<organism evidence="1 2">
    <name type="scientific">Bauhinia variegata</name>
    <name type="common">Purple orchid tree</name>
    <name type="synonym">Phanera variegata</name>
    <dbReference type="NCBI Taxonomy" id="167791"/>
    <lineage>
        <taxon>Eukaryota</taxon>
        <taxon>Viridiplantae</taxon>
        <taxon>Streptophyta</taxon>
        <taxon>Embryophyta</taxon>
        <taxon>Tracheophyta</taxon>
        <taxon>Spermatophyta</taxon>
        <taxon>Magnoliopsida</taxon>
        <taxon>eudicotyledons</taxon>
        <taxon>Gunneridae</taxon>
        <taxon>Pentapetalae</taxon>
        <taxon>rosids</taxon>
        <taxon>fabids</taxon>
        <taxon>Fabales</taxon>
        <taxon>Fabaceae</taxon>
        <taxon>Cercidoideae</taxon>
        <taxon>Cercideae</taxon>
        <taxon>Bauhiniinae</taxon>
        <taxon>Bauhinia</taxon>
    </lineage>
</organism>
<reference evidence="1 2" key="1">
    <citation type="journal article" date="2022" name="DNA Res.">
        <title>Chromosomal-level genome assembly of the orchid tree Bauhinia variegata (Leguminosae; Cercidoideae) supports the allotetraploid origin hypothesis of Bauhinia.</title>
        <authorList>
            <person name="Zhong Y."/>
            <person name="Chen Y."/>
            <person name="Zheng D."/>
            <person name="Pang J."/>
            <person name="Liu Y."/>
            <person name="Luo S."/>
            <person name="Meng S."/>
            <person name="Qian L."/>
            <person name="Wei D."/>
            <person name="Dai S."/>
            <person name="Zhou R."/>
        </authorList>
    </citation>
    <scope>NUCLEOTIDE SEQUENCE [LARGE SCALE GENOMIC DNA]</scope>
    <source>
        <strain evidence="1">BV-YZ2020</strain>
    </source>
</reference>
<proteinExistence type="predicted"/>
<name>A0ACB9LDK2_BAUVA</name>
<dbReference type="Proteomes" id="UP000828941">
    <property type="component" value="Chromosome 12"/>
</dbReference>